<feature type="compositionally biased region" description="Polar residues" evidence="1">
    <location>
        <begin position="399"/>
        <end position="410"/>
    </location>
</feature>
<evidence type="ECO:0000313" key="4">
    <source>
        <dbReference type="Proteomes" id="UP001212841"/>
    </source>
</evidence>
<reference evidence="3" key="1">
    <citation type="submission" date="2020-05" db="EMBL/GenBank/DDBJ databases">
        <title>Phylogenomic resolution of chytrid fungi.</title>
        <authorList>
            <person name="Stajich J.E."/>
            <person name="Amses K."/>
            <person name="Simmons R."/>
            <person name="Seto K."/>
            <person name="Myers J."/>
            <person name="Bonds A."/>
            <person name="Quandt C.A."/>
            <person name="Barry K."/>
            <person name="Liu P."/>
            <person name="Grigoriev I."/>
            <person name="Longcore J.E."/>
            <person name="James T.Y."/>
        </authorList>
    </citation>
    <scope>NUCLEOTIDE SEQUENCE</scope>
    <source>
        <strain evidence="3">JEL0318</strain>
    </source>
</reference>
<proteinExistence type="predicted"/>
<keyword evidence="2" id="KW-0472">Membrane</keyword>
<gene>
    <name evidence="3" type="ORF">HK097_008989</name>
</gene>
<comment type="caution">
    <text evidence="3">The sequence shown here is derived from an EMBL/GenBank/DDBJ whole genome shotgun (WGS) entry which is preliminary data.</text>
</comment>
<keyword evidence="2" id="KW-1133">Transmembrane helix</keyword>
<dbReference type="AlphaFoldDB" id="A0AAD5X477"/>
<protein>
    <submittedName>
        <fullName evidence="3">Uncharacterized protein</fullName>
    </submittedName>
</protein>
<sequence>MGSGLDILEPISNRRIVRARCDPSSIFVDGTNNLSVKIDPSGALKKDVSLGLDVKIDPSGVIKNDPAVGLDVKVDPTGGLKKDVGLGLDVRTDPTGSVKVDPGLGLDTRLHPTGAIENVPTMGLKWKTDPLGPLFCDLAGADIKLAPNSALSKSTLGLTVDVDNLTIKKTIAGLSGGYIGDPDGDISVVGNSISCLINVGVGLVKVGPTISLAQTELDKLDQIDDAMDKINDIPDDIADKLDALDELGDKLGDLSKVVDGVGDLAKNIGITIGTSALTSGVTSALSAAAIGMAAKSQLQQLLMSKSALAMGGLGALFAGLFGLGGGLLGSALGKRGSNNTYISYNSISNGMIEEKQTDGDPDSNASSEFNVRALFDNAQQDRWLSAGGYTTGGLPTPGFSTTQTDIGPLE</sequence>
<evidence type="ECO:0000256" key="2">
    <source>
        <dbReference type="SAM" id="Phobius"/>
    </source>
</evidence>
<dbReference type="Proteomes" id="UP001212841">
    <property type="component" value="Unassembled WGS sequence"/>
</dbReference>
<feature type="region of interest" description="Disordered" evidence="1">
    <location>
        <begin position="386"/>
        <end position="410"/>
    </location>
</feature>
<name>A0AAD5X477_9FUNG</name>
<evidence type="ECO:0000313" key="3">
    <source>
        <dbReference type="EMBL" id="KAJ3050039.1"/>
    </source>
</evidence>
<accession>A0AAD5X477</accession>
<organism evidence="3 4">
    <name type="scientific">Rhizophlyctis rosea</name>
    <dbReference type="NCBI Taxonomy" id="64517"/>
    <lineage>
        <taxon>Eukaryota</taxon>
        <taxon>Fungi</taxon>
        <taxon>Fungi incertae sedis</taxon>
        <taxon>Chytridiomycota</taxon>
        <taxon>Chytridiomycota incertae sedis</taxon>
        <taxon>Chytridiomycetes</taxon>
        <taxon>Rhizophlyctidales</taxon>
        <taxon>Rhizophlyctidaceae</taxon>
        <taxon>Rhizophlyctis</taxon>
    </lineage>
</organism>
<evidence type="ECO:0000256" key="1">
    <source>
        <dbReference type="SAM" id="MobiDB-lite"/>
    </source>
</evidence>
<feature type="transmembrane region" description="Helical" evidence="2">
    <location>
        <begin position="307"/>
        <end position="328"/>
    </location>
</feature>
<dbReference type="EMBL" id="JADGJD010000562">
    <property type="protein sequence ID" value="KAJ3050039.1"/>
    <property type="molecule type" value="Genomic_DNA"/>
</dbReference>
<keyword evidence="4" id="KW-1185">Reference proteome</keyword>
<keyword evidence="2" id="KW-0812">Transmembrane</keyword>
<feature type="non-terminal residue" evidence="3">
    <location>
        <position position="410"/>
    </location>
</feature>